<gene>
    <name evidence="2" type="ORF">A1A1_18337</name>
</gene>
<accession>A0AA87IIE4</accession>
<feature type="transmembrane region" description="Helical" evidence="1">
    <location>
        <begin position="134"/>
        <end position="154"/>
    </location>
</feature>
<keyword evidence="1" id="KW-1133">Transmembrane helix</keyword>
<reference evidence="2 3" key="1">
    <citation type="journal article" date="2012" name="J. Bacteriol.">
        <title>Genome Sequence of the Antarctic Psychrophile Bacterium Planococcus antarcticus DSM 14505.</title>
        <authorList>
            <person name="Margolles A."/>
            <person name="Gueimonde M."/>
            <person name="Sanchez B."/>
        </authorList>
    </citation>
    <scope>NUCLEOTIDE SEQUENCE [LARGE SCALE GENOMIC DNA]</scope>
    <source>
        <strain evidence="2 3">DSM 14505</strain>
    </source>
</reference>
<keyword evidence="1" id="KW-0812">Transmembrane</keyword>
<dbReference type="AlphaFoldDB" id="A0AA87IIE4"/>
<keyword evidence="1" id="KW-0472">Membrane</keyword>
<dbReference type="RefSeq" id="WP_006831600.1">
    <property type="nucleotide sequence ID" value="NZ_AJYB01000101.1"/>
</dbReference>
<feature type="transmembrane region" description="Helical" evidence="1">
    <location>
        <begin position="54"/>
        <end position="75"/>
    </location>
</feature>
<dbReference type="Proteomes" id="UP000004725">
    <property type="component" value="Unassembled WGS sequence"/>
</dbReference>
<feature type="transmembrane region" description="Helical" evidence="1">
    <location>
        <begin position="20"/>
        <end position="42"/>
    </location>
</feature>
<comment type="caution">
    <text evidence="2">The sequence shown here is derived from an EMBL/GenBank/DDBJ whole genome shotgun (WGS) entry which is preliminary data.</text>
</comment>
<dbReference type="EMBL" id="AJYB01000101">
    <property type="protein sequence ID" value="EIM05014.1"/>
    <property type="molecule type" value="Genomic_DNA"/>
</dbReference>
<evidence type="ECO:0000313" key="3">
    <source>
        <dbReference type="Proteomes" id="UP000004725"/>
    </source>
</evidence>
<protein>
    <submittedName>
        <fullName evidence="2">Uncharacterized protein</fullName>
    </submittedName>
</protein>
<organism evidence="2 3">
    <name type="scientific">Planococcus antarcticus DSM 14505</name>
    <dbReference type="NCBI Taxonomy" id="1185653"/>
    <lineage>
        <taxon>Bacteria</taxon>
        <taxon>Bacillati</taxon>
        <taxon>Bacillota</taxon>
        <taxon>Bacilli</taxon>
        <taxon>Bacillales</taxon>
        <taxon>Caryophanaceae</taxon>
        <taxon>Planococcus</taxon>
    </lineage>
</organism>
<sequence length="168" mass="19208">MSEKEMNKIDRYTNRFWDLWEIKSIFVTALVALLPLALYLLGFLGLIRENTGSLITYASALVTINGVFLTLIVTLKQSQIFERLRSFFPILYSYLYDGLKGQIKSCIIFILINLVIALVGPVSNKVISSIGMYIWSYFIINISFGAFYTLRIITRLASSKIEKRSVLK</sequence>
<name>A0AA87IIE4_9BACL</name>
<proteinExistence type="predicted"/>
<feature type="transmembrane region" description="Helical" evidence="1">
    <location>
        <begin position="103"/>
        <end position="122"/>
    </location>
</feature>
<evidence type="ECO:0000313" key="2">
    <source>
        <dbReference type="EMBL" id="EIM05014.1"/>
    </source>
</evidence>
<evidence type="ECO:0000256" key="1">
    <source>
        <dbReference type="SAM" id="Phobius"/>
    </source>
</evidence>